<evidence type="ECO:0000259" key="1">
    <source>
        <dbReference type="Pfam" id="PF01936"/>
    </source>
</evidence>
<name>A0A8H3I355_9AGAM</name>
<dbReference type="Proteomes" id="UP000663827">
    <property type="component" value="Unassembled WGS sequence"/>
</dbReference>
<dbReference type="InterPro" id="IPR021139">
    <property type="entry name" value="NYN"/>
</dbReference>
<reference evidence="2" key="1">
    <citation type="submission" date="2021-01" db="EMBL/GenBank/DDBJ databases">
        <authorList>
            <person name="Kaushik A."/>
        </authorList>
    </citation>
    <scope>NUCLEOTIDE SEQUENCE</scope>
    <source>
        <strain evidence="2">AG5</strain>
    </source>
</reference>
<accession>A0A8H3I355</accession>
<organism evidence="2 3">
    <name type="scientific">Rhizoctonia solani</name>
    <dbReference type="NCBI Taxonomy" id="456999"/>
    <lineage>
        <taxon>Eukaryota</taxon>
        <taxon>Fungi</taxon>
        <taxon>Dikarya</taxon>
        <taxon>Basidiomycota</taxon>
        <taxon>Agaricomycotina</taxon>
        <taxon>Agaricomycetes</taxon>
        <taxon>Cantharellales</taxon>
        <taxon>Ceratobasidiaceae</taxon>
        <taxon>Rhizoctonia</taxon>
    </lineage>
</organism>
<dbReference type="EMBL" id="CAJNJQ010006220">
    <property type="protein sequence ID" value="CAE7224128.1"/>
    <property type="molecule type" value="Genomic_DNA"/>
</dbReference>
<comment type="caution">
    <text evidence="2">The sequence shown here is derived from an EMBL/GenBank/DDBJ whole genome shotgun (WGS) entry which is preliminary data.</text>
</comment>
<protein>
    <recommendedName>
        <fullName evidence="1">NYN domain-containing protein</fullName>
    </recommendedName>
</protein>
<dbReference type="AlphaFoldDB" id="A0A8H3I355"/>
<dbReference type="Pfam" id="PF01936">
    <property type="entry name" value="NYN"/>
    <property type="match status" value="1"/>
</dbReference>
<sequence>MFNRVGIFWDYNACPTNDARESNTIRLLRKECIKHGNIVLFKAYFGLPGIAPHKQPPASIRSEIEEAGVTTLNHPNAGFGAFATDVFCFLLDQDKSTTPTTVVLVSGNPNITYLVYALHARGVRVGLIAPSGQLNELSSQISWTKDWEDYTRITNISISHDDTIPPGVASTKSAKHHSNHGLIDSSCARGSNATCSPATQTKPDIKGAHQALLPSHATSPPPKIKYKVTKEEIPSPIQTGIRSPFLEEQIPTSSHKLHMFEDDPQYVHLVQDSEAVKVKTWRRKLKQLFFYQDTRKNFTQIGKLLTQITQTYLNSFDYREAYIARAEELLKKWEPVARAS</sequence>
<evidence type="ECO:0000313" key="2">
    <source>
        <dbReference type="EMBL" id="CAE7224128.1"/>
    </source>
</evidence>
<dbReference type="GO" id="GO:0004540">
    <property type="term" value="F:RNA nuclease activity"/>
    <property type="evidence" value="ECO:0007669"/>
    <property type="project" value="InterPro"/>
</dbReference>
<gene>
    <name evidence="2" type="ORF">RDB_LOCUS171625</name>
</gene>
<evidence type="ECO:0000313" key="3">
    <source>
        <dbReference type="Proteomes" id="UP000663827"/>
    </source>
</evidence>
<feature type="domain" description="NYN" evidence="1">
    <location>
        <begin position="4"/>
        <end position="136"/>
    </location>
</feature>
<proteinExistence type="predicted"/>